<dbReference type="Gene3D" id="3.10.105.10">
    <property type="entry name" value="Dipeptide-binding Protein, Domain 3"/>
    <property type="match status" value="1"/>
</dbReference>
<evidence type="ECO:0000256" key="3">
    <source>
        <dbReference type="ARBA" id="ARBA00022448"/>
    </source>
</evidence>
<evidence type="ECO:0000259" key="7">
    <source>
        <dbReference type="Pfam" id="PF00496"/>
    </source>
</evidence>
<dbReference type="SUPFAM" id="SSF53850">
    <property type="entry name" value="Periplasmic binding protein-like II"/>
    <property type="match status" value="1"/>
</dbReference>
<feature type="domain" description="Solute-binding protein family 5" evidence="7">
    <location>
        <begin position="86"/>
        <end position="456"/>
    </location>
</feature>
<dbReference type="PROSITE" id="PS51257">
    <property type="entry name" value="PROKAR_LIPOPROTEIN"/>
    <property type="match status" value="1"/>
</dbReference>
<comment type="subcellular location">
    <subcellularLocation>
        <location evidence="1">Cell envelope</location>
    </subcellularLocation>
</comment>
<dbReference type="RefSeq" id="WP_238936464.1">
    <property type="nucleotide sequence ID" value="NZ_JAAOCA010000005.1"/>
</dbReference>
<name>A0ABR7YY31_9PSED</name>
<proteinExistence type="inferred from homology"/>
<dbReference type="InterPro" id="IPR039424">
    <property type="entry name" value="SBP_5"/>
</dbReference>
<evidence type="ECO:0000256" key="5">
    <source>
        <dbReference type="ARBA" id="ARBA00022856"/>
    </source>
</evidence>
<dbReference type="InterPro" id="IPR030678">
    <property type="entry name" value="Peptide/Ni-bd"/>
</dbReference>
<comment type="similarity">
    <text evidence="2">Belongs to the bacterial solute-binding protein 5 family.</text>
</comment>
<keyword evidence="4" id="KW-0732">Signal</keyword>
<sequence>MRKRYFSGQMIFLLATIIALTGCDGKESEQTSDHTNSGPVFGGALTYATDREPLCLDPHTLGDIPQVLISQQFLDSLVSMDNEGHIRPWLAKSWDISPDGLVYVFHLRGDVYFTDGTRFDAAALKANLDHMVDPKTQSSTASNYLRQYQSTEIVDKYTAAVHLSRPYTAFLEVLAQGFLGIESPTAIKRTREENCAAPVGSGPFKVVRWDRQSQVVLERNQNYAWAPPTALHQGPAYLDRIIWKFIPDPVVRFASLQSGEVDVIDSLPPEAHGPARQNPDITLLLRDRPGNPTHGAFNTTREPFNDLRVREAFIRSANVDGALKSVFFGEFTRASGSLNPATPFYSADFEGTQNYDPTRANQLLDEAGWDKRNGDGYRIKGSQKLVVKIPLGTFLSNADRALWEQIQASTKQVGFAVDLEPMSTAEMIKCCYSGWDYDVRIGYWNTNTADVLRYLFSSSFLKVASIFRPNSTGFNQPEFDKIVSQALEAQDEVARRGLYYKAQAIIAQNYLQLSLYPQSTRLAIYKTARDVRIESSLSISYLYDAWIKK</sequence>
<evidence type="ECO:0000313" key="8">
    <source>
        <dbReference type="EMBL" id="MBD1598123.1"/>
    </source>
</evidence>
<dbReference type="Pfam" id="PF00496">
    <property type="entry name" value="SBP_bac_5"/>
    <property type="match status" value="1"/>
</dbReference>
<dbReference type="Gene3D" id="3.40.190.10">
    <property type="entry name" value="Periplasmic binding protein-like II"/>
    <property type="match status" value="1"/>
</dbReference>
<dbReference type="CDD" id="cd08492">
    <property type="entry name" value="PBP2_NikA_DppA_OppA_like_15"/>
    <property type="match status" value="1"/>
</dbReference>
<keyword evidence="3" id="KW-0813">Transport</keyword>
<reference evidence="8 9" key="1">
    <citation type="journal article" date="2020" name="Insects">
        <title>Bacteria Belonging to Pseudomonas typographi sp. nov. from the Bark Beetle Ips typographus Have Genomic Potential to Aid in the Host Ecology.</title>
        <authorList>
            <person name="Peral-Aranega E."/>
            <person name="Saati-Santamaria Z."/>
            <person name="Kolarik M."/>
            <person name="Rivas R."/>
            <person name="Garcia-Fraile P."/>
        </authorList>
    </citation>
    <scope>NUCLEOTIDE SEQUENCE [LARGE SCALE GENOMIC DNA]</scope>
    <source>
        <strain evidence="8 9">CA3A</strain>
    </source>
</reference>
<dbReference type="PIRSF" id="PIRSF002741">
    <property type="entry name" value="MppA"/>
    <property type="match status" value="1"/>
</dbReference>
<dbReference type="PANTHER" id="PTHR30290:SF10">
    <property type="entry name" value="PERIPLASMIC OLIGOPEPTIDE-BINDING PROTEIN-RELATED"/>
    <property type="match status" value="1"/>
</dbReference>
<evidence type="ECO:0000256" key="1">
    <source>
        <dbReference type="ARBA" id="ARBA00004196"/>
    </source>
</evidence>
<evidence type="ECO:0000256" key="6">
    <source>
        <dbReference type="ARBA" id="ARBA00022927"/>
    </source>
</evidence>
<keyword evidence="5" id="KW-0571">Peptide transport</keyword>
<evidence type="ECO:0000256" key="2">
    <source>
        <dbReference type="ARBA" id="ARBA00005695"/>
    </source>
</evidence>
<keyword evidence="9" id="KW-1185">Reference proteome</keyword>
<protein>
    <submittedName>
        <fullName evidence="8">ABC transporter substrate-binding protein</fullName>
    </submittedName>
</protein>
<dbReference type="PANTHER" id="PTHR30290">
    <property type="entry name" value="PERIPLASMIC BINDING COMPONENT OF ABC TRANSPORTER"/>
    <property type="match status" value="1"/>
</dbReference>
<comment type="caution">
    <text evidence="8">The sequence shown here is derived from an EMBL/GenBank/DDBJ whole genome shotgun (WGS) entry which is preliminary data.</text>
</comment>
<dbReference type="EMBL" id="JAAOCA010000005">
    <property type="protein sequence ID" value="MBD1598123.1"/>
    <property type="molecule type" value="Genomic_DNA"/>
</dbReference>
<gene>
    <name evidence="8" type="ORF">HAQ05_05280</name>
</gene>
<dbReference type="Proteomes" id="UP000805841">
    <property type="component" value="Unassembled WGS sequence"/>
</dbReference>
<evidence type="ECO:0000256" key="4">
    <source>
        <dbReference type="ARBA" id="ARBA00022729"/>
    </source>
</evidence>
<keyword evidence="6" id="KW-0653">Protein transport</keyword>
<evidence type="ECO:0000313" key="9">
    <source>
        <dbReference type="Proteomes" id="UP000805841"/>
    </source>
</evidence>
<dbReference type="InterPro" id="IPR000914">
    <property type="entry name" value="SBP_5_dom"/>
</dbReference>
<accession>A0ABR7YY31</accession>
<organism evidence="8 9">
    <name type="scientific">Pseudomonas typographi</name>
    <dbReference type="NCBI Taxonomy" id="2715964"/>
    <lineage>
        <taxon>Bacteria</taxon>
        <taxon>Pseudomonadati</taxon>
        <taxon>Pseudomonadota</taxon>
        <taxon>Gammaproteobacteria</taxon>
        <taxon>Pseudomonadales</taxon>
        <taxon>Pseudomonadaceae</taxon>
        <taxon>Pseudomonas</taxon>
    </lineage>
</organism>